<protein>
    <submittedName>
        <fullName evidence="2">Uncharacterized protein</fullName>
    </submittedName>
</protein>
<comment type="caution">
    <text evidence="2">The sequence shown here is derived from an EMBL/GenBank/DDBJ whole genome shotgun (WGS) entry which is preliminary data.</text>
</comment>
<organism evidence="2 3">
    <name type="scientific">Seminavis robusta</name>
    <dbReference type="NCBI Taxonomy" id="568900"/>
    <lineage>
        <taxon>Eukaryota</taxon>
        <taxon>Sar</taxon>
        <taxon>Stramenopiles</taxon>
        <taxon>Ochrophyta</taxon>
        <taxon>Bacillariophyta</taxon>
        <taxon>Bacillariophyceae</taxon>
        <taxon>Bacillariophycidae</taxon>
        <taxon>Naviculales</taxon>
        <taxon>Naviculaceae</taxon>
        <taxon>Seminavis</taxon>
    </lineage>
</organism>
<sequence>MMTLANQKQKAVLCGILLGLCIQLCSIGVGVQEAQWNKWGVEPAKIQQLCSGLYFVLIAAIGLRLCIVNALLIVRNMGSSSSQANQTPRANLLLDWAVLMGFLLASVVVEILRLILFYDTALVTNAAIKIFLYVSILFFGCCFAVGQEQTEADGERGIVMFHLQEKEWGPVDLVSGSGQEVQRTDASNTVTVTHAAAVFSSPCMTTEAMLLGQYHQDVAQQDTTHDPKESA</sequence>
<evidence type="ECO:0000313" key="2">
    <source>
        <dbReference type="EMBL" id="CAB9498899.1"/>
    </source>
</evidence>
<keyword evidence="3" id="KW-1185">Reference proteome</keyword>
<dbReference type="Proteomes" id="UP001153069">
    <property type="component" value="Unassembled WGS sequence"/>
</dbReference>
<dbReference type="EMBL" id="CAICTM010000048">
    <property type="protein sequence ID" value="CAB9498899.1"/>
    <property type="molecule type" value="Genomic_DNA"/>
</dbReference>
<evidence type="ECO:0000313" key="3">
    <source>
        <dbReference type="Proteomes" id="UP001153069"/>
    </source>
</evidence>
<accession>A0A9N8DDS9</accession>
<keyword evidence="1" id="KW-1133">Transmembrane helix</keyword>
<dbReference type="AlphaFoldDB" id="A0A9N8DDS9"/>
<reference evidence="2" key="1">
    <citation type="submission" date="2020-06" db="EMBL/GenBank/DDBJ databases">
        <authorList>
            <consortium name="Plant Systems Biology data submission"/>
        </authorList>
    </citation>
    <scope>NUCLEOTIDE SEQUENCE</scope>
    <source>
        <strain evidence="2">D6</strain>
    </source>
</reference>
<name>A0A9N8DDS9_9STRA</name>
<feature type="transmembrane region" description="Helical" evidence="1">
    <location>
        <begin position="130"/>
        <end position="146"/>
    </location>
</feature>
<keyword evidence="1" id="KW-0812">Transmembrane</keyword>
<keyword evidence="1" id="KW-0472">Membrane</keyword>
<evidence type="ECO:0000256" key="1">
    <source>
        <dbReference type="SAM" id="Phobius"/>
    </source>
</evidence>
<gene>
    <name evidence="2" type="ORF">SEMRO_48_G028190.1</name>
</gene>
<feature type="transmembrane region" description="Helical" evidence="1">
    <location>
        <begin position="51"/>
        <end position="72"/>
    </location>
</feature>
<feature type="transmembrane region" description="Helical" evidence="1">
    <location>
        <begin position="93"/>
        <end position="118"/>
    </location>
</feature>
<proteinExistence type="predicted"/>